<dbReference type="Gene3D" id="2.40.128.520">
    <property type="match status" value="1"/>
</dbReference>
<keyword evidence="1" id="KW-0732">Signal</keyword>
<dbReference type="EMBL" id="JAGQDE010000026">
    <property type="protein sequence ID" value="MBQ0961326.1"/>
    <property type="molecule type" value="Genomic_DNA"/>
</dbReference>
<keyword evidence="4" id="KW-1185">Reference proteome</keyword>
<accession>A0A940YNV7</accession>
<dbReference type="RefSeq" id="WP_210804010.1">
    <property type="nucleotide sequence ID" value="NZ_JAGQDE010000026.1"/>
</dbReference>
<protein>
    <submittedName>
        <fullName evidence="3">DUF2147 domain-containing protein</fullName>
    </submittedName>
</protein>
<dbReference type="PANTHER" id="PTHR36919:SF3">
    <property type="entry name" value="BLL5882 PROTEIN"/>
    <property type="match status" value="1"/>
</dbReference>
<gene>
    <name evidence="3" type="ORF">KAK06_20385</name>
</gene>
<sequence>MKRILSTLALLGASAAFAQATPAGLWKTIDDDGKTEKSLVRISESGGVFSGKIEKIFDPAKQNAVCDQCTDERKGQPVTGMQILRNLRQGEDKGVWEGGEILDPNNGKTYRTRLKPIDGGKKLEMRGYIGPFYRTQTWIRVE</sequence>
<evidence type="ECO:0000313" key="3">
    <source>
        <dbReference type="EMBL" id="MBQ0961326.1"/>
    </source>
</evidence>
<dbReference type="AlphaFoldDB" id="A0A940YNV7"/>
<dbReference type="InterPro" id="IPR019223">
    <property type="entry name" value="DUF2147"/>
</dbReference>
<evidence type="ECO:0000313" key="4">
    <source>
        <dbReference type="Proteomes" id="UP000678374"/>
    </source>
</evidence>
<dbReference type="Proteomes" id="UP000678374">
    <property type="component" value="Unassembled WGS sequence"/>
</dbReference>
<feature type="signal peptide" evidence="1">
    <location>
        <begin position="1"/>
        <end position="20"/>
    </location>
</feature>
<name>A0A940YNV7_9BURK</name>
<proteinExistence type="predicted"/>
<reference evidence="3" key="1">
    <citation type="submission" date="2021-04" db="EMBL/GenBank/DDBJ databases">
        <title>The genome sequence of Ideonella sp. 4Y11.</title>
        <authorList>
            <person name="Liu Y."/>
        </authorList>
    </citation>
    <scope>NUCLEOTIDE SEQUENCE</scope>
    <source>
        <strain evidence="3">4Y11</strain>
    </source>
</reference>
<dbReference type="Pfam" id="PF09917">
    <property type="entry name" value="DUF2147"/>
    <property type="match status" value="1"/>
</dbReference>
<feature type="chain" id="PRO_5036906803" evidence="1">
    <location>
        <begin position="21"/>
        <end position="142"/>
    </location>
</feature>
<evidence type="ECO:0000259" key="2">
    <source>
        <dbReference type="Pfam" id="PF09917"/>
    </source>
</evidence>
<comment type="caution">
    <text evidence="3">The sequence shown here is derived from an EMBL/GenBank/DDBJ whole genome shotgun (WGS) entry which is preliminary data.</text>
</comment>
<evidence type="ECO:0000256" key="1">
    <source>
        <dbReference type="SAM" id="SignalP"/>
    </source>
</evidence>
<dbReference type="PANTHER" id="PTHR36919">
    <property type="entry name" value="BLR1215 PROTEIN"/>
    <property type="match status" value="1"/>
</dbReference>
<organism evidence="3 4">
    <name type="scientific">Ideonella aquatica</name>
    <dbReference type="NCBI Taxonomy" id="2824119"/>
    <lineage>
        <taxon>Bacteria</taxon>
        <taxon>Pseudomonadati</taxon>
        <taxon>Pseudomonadota</taxon>
        <taxon>Betaproteobacteria</taxon>
        <taxon>Burkholderiales</taxon>
        <taxon>Sphaerotilaceae</taxon>
        <taxon>Ideonella</taxon>
    </lineage>
</organism>
<feature type="domain" description="DUF2147" evidence="2">
    <location>
        <begin position="24"/>
        <end position="140"/>
    </location>
</feature>